<gene>
    <name evidence="3" type="ORF">ACFSYH_03390</name>
</gene>
<dbReference type="RefSeq" id="WP_377465102.1">
    <property type="nucleotide sequence ID" value="NZ_JBHUOP010000001.1"/>
</dbReference>
<dbReference type="SUPFAM" id="SSF101478">
    <property type="entry name" value="ADP-ribosylglycohydrolase"/>
    <property type="match status" value="1"/>
</dbReference>
<dbReference type="EMBL" id="JBHUOP010000001">
    <property type="protein sequence ID" value="MFD2839609.1"/>
    <property type="molecule type" value="Genomic_DNA"/>
</dbReference>
<evidence type="ECO:0000313" key="3">
    <source>
        <dbReference type="EMBL" id="MFD2839609.1"/>
    </source>
</evidence>
<comment type="similarity">
    <text evidence="1">Belongs to the ADP-ribosylglycohydrolase family.</text>
</comment>
<evidence type="ECO:0000256" key="2">
    <source>
        <dbReference type="ARBA" id="ARBA00022801"/>
    </source>
</evidence>
<name>A0ABW5XDZ5_9MICO</name>
<dbReference type="PANTHER" id="PTHR16222:SF24">
    <property type="entry name" value="ADP-RIBOSYLHYDROLASE ARH3"/>
    <property type="match status" value="1"/>
</dbReference>
<proteinExistence type="inferred from homology"/>
<dbReference type="Gene3D" id="1.10.4080.10">
    <property type="entry name" value="ADP-ribosylation/Crystallin J1"/>
    <property type="match status" value="1"/>
</dbReference>
<protein>
    <submittedName>
        <fullName evidence="3">ADP-ribosylglycohydrolase family protein</fullName>
    </submittedName>
</protein>
<dbReference type="Proteomes" id="UP001597391">
    <property type="component" value="Unassembled WGS sequence"/>
</dbReference>
<evidence type="ECO:0000313" key="4">
    <source>
        <dbReference type="Proteomes" id="UP001597391"/>
    </source>
</evidence>
<dbReference type="InterPro" id="IPR005502">
    <property type="entry name" value="Ribosyl_crysJ1"/>
</dbReference>
<organism evidence="3 4">
    <name type="scientific">Populibacterium corticicola</name>
    <dbReference type="NCBI Taxonomy" id="1812826"/>
    <lineage>
        <taxon>Bacteria</taxon>
        <taxon>Bacillati</taxon>
        <taxon>Actinomycetota</taxon>
        <taxon>Actinomycetes</taxon>
        <taxon>Micrococcales</taxon>
        <taxon>Jonesiaceae</taxon>
        <taxon>Populibacterium</taxon>
    </lineage>
</organism>
<evidence type="ECO:0000256" key="1">
    <source>
        <dbReference type="ARBA" id="ARBA00010702"/>
    </source>
</evidence>
<reference evidence="4" key="1">
    <citation type="journal article" date="2019" name="Int. J. Syst. Evol. Microbiol.">
        <title>The Global Catalogue of Microorganisms (GCM) 10K type strain sequencing project: providing services to taxonomists for standard genome sequencing and annotation.</title>
        <authorList>
            <consortium name="The Broad Institute Genomics Platform"/>
            <consortium name="The Broad Institute Genome Sequencing Center for Infectious Disease"/>
            <person name="Wu L."/>
            <person name="Ma J."/>
        </authorList>
    </citation>
    <scope>NUCLEOTIDE SEQUENCE [LARGE SCALE GENOMIC DNA]</scope>
    <source>
        <strain evidence="4">KCTC 33576</strain>
    </source>
</reference>
<sequence>MTLNEQQLDRAIGSVLASAAGDALGSQYEFGPSLSDTQKITFGIGFFGHGLGEWTDDTSMAMPILFALADARNLLDPETLADIAAQWRNWSETAQDVGTQTRAVLQQLNQPFTEADARAAAAEVHERSGRSGGNGSLMRTGPVSLGFLKDGTEAQLVEAAGRIAQLTHWEQDNVDACALWNLAIRHAIRTGELDVTAGLEWIACERRDRWRELIAEASTPGTHPRDFAEGNGWVVRAFQAALSAIMNSNDLVETLEAAVRGGKDTDTVAAIAGQLAGAIYGASQVPAQWSELLHGYPDLRATDLERLVRQAAEQDQCAG</sequence>
<keyword evidence="4" id="KW-1185">Reference proteome</keyword>
<dbReference type="InterPro" id="IPR050792">
    <property type="entry name" value="ADP-ribosylglycohydrolase"/>
</dbReference>
<keyword evidence="2" id="KW-0378">Hydrolase</keyword>
<dbReference type="InterPro" id="IPR036705">
    <property type="entry name" value="Ribosyl_crysJ1_sf"/>
</dbReference>
<dbReference type="PANTHER" id="PTHR16222">
    <property type="entry name" value="ADP-RIBOSYLGLYCOHYDROLASE"/>
    <property type="match status" value="1"/>
</dbReference>
<accession>A0ABW5XDZ5</accession>
<comment type="caution">
    <text evidence="3">The sequence shown here is derived from an EMBL/GenBank/DDBJ whole genome shotgun (WGS) entry which is preliminary data.</text>
</comment>
<dbReference type="Pfam" id="PF03747">
    <property type="entry name" value="ADP_ribosyl_GH"/>
    <property type="match status" value="1"/>
</dbReference>